<dbReference type="Pfam" id="PF04138">
    <property type="entry name" value="GtrA_DPMS_TM"/>
    <property type="match status" value="1"/>
</dbReference>
<dbReference type="InterPro" id="IPR051401">
    <property type="entry name" value="GtrA_CellWall_Glycosyl"/>
</dbReference>
<dbReference type="GO" id="GO:0000271">
    <property type="term" value="P:polysaccharide biosynthetic process"/>
    <property type="evidence" value="ECO:0007669"/>
    <property type="project" value="InterPro"/>
</dbReference>
<accession>A0AAQ1RVD4</accession>
<name>A0AAQ1RVD4_9FIRM</name>
<sequence length="153" mass="17329">MLHWIRALVGDIVKNWRQFAHYVFWGAITAFLNLCLFFVLANWCGWNYAVANVAAWVVYVVAAYFSNRWFVFRQRGGGARAVWRGLRDFAGCRLGTCVLETAIMALLVSGLGLPQNPVKIGASALSATINYIVSRFWIFGKVKKEARKYTGER</sequence>
<feature type="transmembrane region" description="Helical" evidence="6">
    <location>
        <begin position="120"/>
        <end position="138"/>
    </location>
</feature>
<dbReference type="RefSeq" id="WP_021658444.1">
    <property type="nucleotide sequence ID" value="NZ_FQVY01000001.1"/>
</dbReference>
<comment type="caution">
    <text evidence="9">The sequence shown here is derived from an EMBL/GenBank/DDBJ whole genome shotgun (WGS) entry which is preliminary data.</text>
</comment>
<keyword evidence="5 6" id="KW-0472">Membrane</keyword>
<feature type="domain" description="GtrA/DPMS transmembrane" evidence="7">
    <location>
        <begin position="22"/>
        <end position="139"/>
    </location>
</feature>
<evidence type="ECO:0000313" key="9">
    <source>
        <dbReference type="EMBL" id="SHF84911.1"/>
    </source>
</evidence>
<evidence type="ECO:0000259" key="7">
    <source>
        <dbReference type="Pfam" id="PF04138"/>
    </source>
</evidence>
<proteinExistence type="inferred from homology"/>
<evidence type="ECO:0000256" key="1">
    <source>
        <dbReference type="ARBA" id="ARBA00004141"/>
    </source>
</evidence>
<evidence type="ECO:0000313" key="8">
    <source>
        <dbReference type="EMBL" id="MZL68491.1"/>
    </source>
</evidence>
<feature type="transmembrane region" description="Helical" evidence="6">
    <location>
        <begin position="46"/>
        <end position="65"/>
    </location>
</feature>
<dbReference type="Proteomes" id="UP000184089">
    <property type="component" value="Unassembled WGS sequence"/>
</dbReference>
<evidence type="ECO:0000256" key="5">
    <source>
        <dbReference type="ARBA" id="ARBA00023136"/>
    </source>
</evidence>
<comment type="subcellular location">
    <subcellularLocation>
        <location evidence="1">Membrane</location>
        <topology evidence="1">Multi-pass membrane protein</topology>
    </subcellularLocation>
</comment>
<reference evidence="8 11" key="3">
    <citation type="journal article" date="2019" name="Nat. Med.">
        <title>A library of human gut bacterial isolates paired with longitudinal multiomics data enables mechanistic microbiome research.</title>
        <authorList>
            <person name="Poyet M."/>
            <person name="Groussin M."/>
            <person name="Gibbons S.M."/>
            <person name="Avila-Pacheco J."/>
            <person name="Jiang X."/>
            <person name="Kearney S.M."/>
            <person name="Perrotta A.R."/>
            <person name="Berdy B."/>
            <person name="Zhao S."/>
            <person name="Lieberman T.D."/>
            <person name="Swanson P.K."/>
            <person name="Smith M."/>
            <person name="Roesemann S."/>
            <person name="Alexander J.E."/>
            <person name="Rich S.A."/>
            <person name="Livny J."/>
            <person name="Vlamakis H."/>
            <person name="Clish C."/>
            <person name="Bullock K."/>
            <person name="Deik A."/>
            <person name="Scott J."/>
            <person name="Pierce K.A."/>
            <person name="Xavier R.J."/>
            <person name="Alm E.J."/>
        </authorList>
    </citation>
    <scope>NUCLEOTIDE SEQUENCE [LARGE SCALE GENOMIC DNA]</scope>
    <source>
        <strain evidence="8 11">BIOML-A2</strain>
    </source>
</reference>
<keyword evidence="3 6" id="KW-0812">Transmembrane</keyword>
<reference evidence="9" key="2">
    <citation type="submission" date="2016-11" db="EMBL/GenBank/DDBJ databases">
        <authorList>
            <person name="Varghese N."/>
            <person name="Submissions S."/>
        </authorList>
    </citation>
    <scope>NUCLEOTIDE SEQUENCE</scope>
    <source>
        <strain evidence="9">DSM 4029</strain>
    </source>
</reference>
<dbReference type="GO" id="GO:0005886">
    <property type="term" value="C:plasma membrane"/>
    <property type="evidence" value="ECO:0007669"/>
    <property type="project" value="TreeGrafter"/>
</dbReference>
<organism evidence="9 10">
    <name type="scientific">Bittarella massiliensis</name>
    <name type="common">ex Durand et al. 2017</name>
    <dbReference type="NCBI Taxonomy" id="1720313"/>
    <lineage>
        <taxon>Bacteria</taxon>
        <taxon>Bacillati</taxon>
        <taxon>Bacillota</taxon>
        <taxon>Clostridia</taxon>
        <taxon>Eubacteriales</taxon>
        <taxon>Oscillospiraceae</taxon>
        <taxon>Bittarella (ex Durand et al. 2017)</taxon>
    </lineage>
</organism>
<evidence type="ECO:0000313" key="11">
    <source>
        <dbReference type="Proteomes" id="UP000474718"/>
    </source>
</evidence>
<gene>
    <name evidence="8" type="ORF">GT747_01700</name>
    <name evidence="9" type="ORF">SAMN05444424_0910</name>
</gene>
<dbReference type="Proteomes" id="UP000474718">
    <property type="component" value="Unassembled WGS sequence"/>
</dbReference>
<evidence type="ECO:0000256" key="4">
    <source>
        <dbReference type="ARBA" id="ARBA00022989"/>
    </source>
</evidence>
<keyword evidence="4 6" id="KW-1133">Transmembrane helix</keyword>
<dbReference type="PANTHER" id="PTHR38459">
    <property type="entry name" value="PROPHAGE BACTOPRENOL-LINKED GLUCOSE TRANSLOCASE HOMOLOG"/>
    <property type="match status" value="1"/>
</dbReference>
<dbReference type="PANTHER" id="PTHR38459:SF1">
    <property type="entry name" value="PROPHAGE BACTOPRENOL-LINKED GLUCOSE TRANSLOCASE HOMOLOG"/>
    <property type="match status" value="1"/>
</dbReference>
<evidence type="ECO:0000256" key="6">
    <source>
        <dbReference type="SAM" id="Phobius"/>
    </source>
</evidence>
<protein>
    <submittedName>
        <fullName evidence="9">Flippase GtrA (Transmembrane translocase of bactoprenol-linked glucose)</fullName>
    </submittedName>
</protein>
<reference evidence="10" key="1">
    <citation type="submission" date="2016-11" db="EMBL/GenBank/DDBJ databases">
        <authorList>
            <person name="Jaros S."/>
            <person name="Januszkiewicz K."/>
            <person name="Wedrychowicz H."/>
        </authorList>
    </citation>
    <scope>NUCLEOTIDE SEQUENCE [LARGE SCALE GENOMIC DNA]</scope>
    <source>
        <strain evidence="10">DSM 4029</strain>
    </source>
</reference>
<feature type="transmembrane region" description="Helical" evidence="6">
    <location>
        <begin position="94"/>
        <end position="114"/>
    </location>
</feature>
<feature type="transmembrane region" description="Helical" evidence="6">
    <location>
        <begin position="21"/>
        <end position="40"/>
    </location>
</feature>
<evidence type="ECO:0000256" key="3">
    <source>
        <dbReference type="ARBA" id="ARBA00022692"/>
    </source>
</evidence>
<keyword evidence="11" id="KW-1185">Reference proteome</keyword>
<evidence type="ECO:0000256" key="2">
    <source>
        <dbReference type="ARBA" id="ARBA00009399"/>
    </source>
</evidence>
<dbReference type="EMBL" id="FQVY01000001">
    <property type="protein sequence ID" value="SHF84911.1"/>
    <property type="molecule type" value="Genomic_DNA"/>
</dbReference>
<dbReference type="InterPro" id="IPR007267">
    <property type="entry name" value="GtrA_DPMS_TM"/>
</dbReference>
<evidence type="ECO:0000313" key="10">
    <source>
        <dbReference type="Proteomes" id="UP000184089"/>
    </source>
</evidence>
<dbReference type="AlphaFoldDB" id="A0AAQ1RVD4"/>
<dbReference type="EMBL" id="WWVX01000001">
    <property type="protein sequence ID" value="MZL68491.1"/>
    <property type="molecule type" value="Genomic_DNA"/>
</dbReference>
<comment type="similarity">
    <text evidence="2">Belongs to the GtrA family.</text>
</comment>